<dbReference type="PANTHER" id="PTHR33406">
    <property type="entry name" value="MEMBRANE PROTEIN MJ1562-RELATED"/>
    <property type="match status" value="1"/>
</dbReference>
<dbReference type="SUPFAM" id="SSF82866">
    <property type="entry name" value="Multidrug efflux transporter AcrB transmembrane domain"/>
    <property type="match status" value="2"/>
</dbReference>
<feature type="domain" description="SSD" evidence="8">
    <location>
        <begin position="674"/>
        <end position="807"/>
    </location>
</feature>
<protein>
    <submittedName>
        <fullName evidence="9">Putative RND superfamily exporter protein</fullName>
    </submittedName>
</protein>
<dbReference type="RefSeq" id="WP_120244421.1">
    <property type="nucleotide sequence ID" value="NZ_RAPO01000002.1"/>
</dbReference>
<feature type="transmembrane region" description="Helical" evidence="7">
    <location>
        <begin position="292"/>
        <end position="313"/>
    </location>
</feature>
<proteinExistence type="inferred from homology"/>
<dbReference type="InterPro" id="IPR004869">
    <property type="entry name" value="MMPL_dom"/>
</dbReference>
<reference evidence="9 10" key="1">
    <citation type="submission" date="2018-09" db="EMBL/GenBank/DDBJ databases">
        <title>Genomic Encyclopedia of Archaeal and Bacterial Type Strains, Phase II (KMG-II): from individual species to whole genera.</title>
        <authorList>
            <person name="Goeker M."/>
        </authorList>
    </citation>
    <scope>NUCLEOTIDE SEQUENCE [LARGE SCALE GENOMIC DNA]</scope>
    <source>
        <strain evidence="9 10">DSM 13151</strain>
    </source>
</reference>
<comment type="caution">
    <text evidence="9">The sequence shown here is derived from an EMBL/GenBank/DDBJ whole genome shotgun (WGS) entry which is preliminary data.</text>
</comment>
<dbReference type="OrthoDB" id="42357at2157"/>
<keyword evidence="4 7" id="KW-0812">Transmembrane</keyword>
<accession>A0A3R7DD11</accession>
<feature type="transmembrane region" description="Helical" evidence="7">
    <location>
        <begin position="333"/>
        <end position="353"/>
    </location>
</feature>
<dbReference type="PROSITE" id="PS50156">
    <property type="entry name" value="SSD"/>
    <property type="match status" value="2"/>
</dbReference>
<feature type="transmembrane region" description="Helical" evidence="7">
    <location>
        <begin position="706"/>
        <end position="726"/>
    </location>
</feature>
<feature type="transmembrane region" description="Helical" evidence="7">
    <location>
        <begin position="427"/>
        <end position="445"/>
    </location>
</feature>
<feature type="transmembrane region" description="Helical" evidence="7">
    <location>
        <begin position="782"/>
        <end position="808"/>
    </location>
</feature>
<dbReference type="Gene3D" id="1.20.1640.10">
    <property type="entry name" value="Multidrug efflux transporter AcrB transmembrane domain"/>
    <property type="match status" value="2"/>
</dbReference>
<evidence type="ECO:0000256" key="4">
    <source>
        <dbReference type="ARBA" id="ARBA00022692"/>
    </source>
</evidence>
<feature type="transmembrane region" description="Helical" evidence="7">
    <location>
        <begin position="237"/>
        <end position="256"/>
    </location>
</feature>
<organism evidence="9 10">
    <name type="scientific">Halopiger aswanensis</name>
    <dbReference type="NCBI Taxonomy" id="148449"/>
    <lineage>
        <taxon>Archaea</taxon>
        <taxon>Methanobacteriati</taxon>
        <taxon>Methanobacteriota</taxon>
        <taxon>Stenosarchaea group</taxon>
        <taxon>Halobacteria</taxon>
        <taxon>Halobacteriales</taxon>
        <taxon>Natrialbaceae</taxon>
        <taxon>Halopiger</taxon>
    </lineage>
</organism>
<evidence type="ECO:0000256" key="7">
    <source>
        <dbReference type="SAM" id="Phobius"/>
    </source>
</evidence>
<feature type="transmembrane region" description="Helical" evidence="7">
    <location>
        <begin position="365"/>
        <end position="385"/>
    </location>
</feature>
<dbReference type="GO" id="GO:0005886">
    <property type="term" value="C:plasma membrane"/>
    <property type="evidence" value="ECO:0007669"/>
    <property type="project" value="UniProtKB-SubCell"/>
</dbReference>
<evidence type="ECO:0000256" key="2">
    <source>
        <dbReference type="ARBA" id="ARBA00010157"/>
    </source>
</evidence>
<evidence type="ECO:0000256" key="3">
    <source>
        <dbReference type="ARBA" id="ARBA00022475"/>
    </source>
</evidence>
<dbReference type="Proteomes" id="UP000283805">
    <property type="component" value="Unassembled WGS sequence"/>
</dbReference>
<evidence type="ECO:0000313" key="9">
    <source>
        <dbReference type="EMBL" id="RKD95116.1"/>
    </source>
</evidence>
<dbReference type="InterPro" id="IPR050545">
    <property type="entry name" value="Mycobact_MmpL"/>
</dbReference>
<dbReference type="AlphaFoldDB" id="A0A3R7DD11"/>
<evidence type="ECO:0000256" key="6">
    <source>
        <dbReference type="ARBA" id="ARBA00023136"/>
    </source>
</evidence>
<name>A0A3R7DD11_9EURY</name>
<dbReference type="InterPro" id="IPR000731">
    <property type="entry name" value="SSD"/>
</dbReference>
<comment type="similarity">
    <text evidence="2">Belongs to the resistance-nodulation-cell division (RND) (TC 2.A.6) family. MmpL subfamily.</text>
</comment>
<gene>
    <name evidence="9" type="ORF">ATJ93_1967</name>
</gene>
<evidence type="ECO:0000256" key="1">
    <source>
        <dbReference type="ARBA" id="ARBA00004651"/>
    </source>
</evidence>
<comment type="subcellular location">
    <subcellularLocation>
        <location evidence="1">Cell membrane</location>
        <topology evidence="1">Multi-pass membrane protein</topology>
    </subcellularLocation>
</comment>
<dbReference type="Pfam" id="PF03176">
    <property type="entry name" value="MMPL"/>
    <property type="match status" value="2"/>
</dbReference>
<evidence type="ECO:0000313" key="10">
    <source>
        <dbReference type="Proteomes" id="UP000283805"/>
    </source>
</evidence>
<evidence type="ECO:0000256" key="5">
    <source>
        <dbReference type="ARBA" id="ARBA00022989"/>
    </source>
</evidence>
<evidence type="ECO:0000259" key="8">
    <source>
        <dbReference type="PROSITE" id="PS50156"/>
    </source>
</evidence>
<keyword evidence="10" id="KW-1185">Reference proteome</keyword>
<dbReference type="PANTHER" id="PTHR33406:SF6">
    <property type="entry name" value="MEMBRANE PROTEIN YDGH-RELATED"/>
    <property type="match status" value="1"/>
</dbReference>
<feature type="transmembrane region" description="Helical" evidence="7">
    <location>
        <begin position="262"/>
        <end position="285"/>
    </location>
</feature>
<keyword evidence="3" id="KW-1003">Cell membrane</keyword>
<keyword evidence="6 7" id="KW-0472">Membrane</keyword>
<feature type="transmembrane region" description="Helical" evidence="7">
    <location>
        <begin position="655"/>
        <end position="673"/>
    </location>
</feature>
<sequence length="825" mass="88527">MTELGARIEAATERVNETVVARPRAVILAFLVVTAVFAVGTTAVETDTGATDSFTEGLPEQEALDSVNEEFQGPFTADDETTQLVHTGSDVLTREALLQELRILERVEGDPTLRMESADGPATIVAQIIDEDARTATQQRRVIESASDREIRRAVQAAAEDPSFSRIVSDDFNVDEASASASITVISHDVPPEFGDDDVTELQTEIESIANEEATDVRVFGGGVIDQEFESIIGDSMAIVMPVVVVLLLAFLVVAYRDPIDLALGLVALLMTVVWTFGFLGFSGIPFGQMMIAVPVLLLAVGVDFGIHIINRYREETVQGYEPIPAMRTANNQLMIAFIIVTATTVFGFGANVISDLDPIRNMGIASSVGITFTFLIFGFFLPAAKLETDRLRDHYGVPEFNSSPIASDDSAFGRILAVPATVSQHAPVVFVIVLLLLGAGMGVYGMGVDTSFEQADFLPPEDQPGYVEYIPEPFAPGEYTVTETLNLLEDRFEANQDETLTLYVEGPFEESHALEALAKPNDDPPESVAVGDGGQAEAQSIVTVIQSYTQQDDEFAALVARNDEDGDGIPDRNLDRIYDELFASPAGSQAAQYLTEDRRSAKIEYSVDAEASQQEVAADGAQFADRFRYSATATGTIVVFDAVTTVIFESAVQGLVLAVGLTAVFLVLSYAILEGRPLLGIVNVFPIAISVAALIGTMRLLGMSLNALTATILSISIGLGIAYSVHTTARFIDEYDGYDRIQDALTTTLSGTGGALAGSMLTTSIGTGALALAITPVLGDFGLLMAISVFYSFVTSIVALPPAFYLWGRFDEADLGYNWLLQRA</sequence>
<feature type="transmembrane region" description="Helical" evidence="7">
    <location>
        <begin position="679"/>
        <end position="699"/>
    </location>
</feature>
<feature type="transmembrane region" description="Helical" evidence="7">
    <location>
        <begin position="25"/>
        <end position="44"/>
    </location>
</feature>
<dbReference type="EMBL" id="RAPO01000002">
    <property type="protein sequence ID" value="RKD95116.1"/>
    <property type="molecule type" value="Genomic_DNA"/>
</dbReference>
<keyword evidence="5 7" id="KW-1133">Transmembrane helix</keyword>
<feature type="transmembrane region" description="Helical" evidence="7">
    <location>
        <begin position="756"/>
        <end position="775"/>
    </location>
</feature>
<feature type="domain" description="SSD" evidence="8">
    <location>
        <begin position="265"/>
        <end position="384"/>
    </location>
</feature>